<dbReference type="GO" id="GO:0005886">
    <property type="term" value="C:plasma membrane"/>
    <property type="evidence" value="ECO:0007669"/>
    <property type="project" value="UniProtKB-SubCell"/>
</dbReference>
<feature type="transmembrane region" description="Helical" evidence="11">
    <location>
        <begin position="225"/>
        <end position="247"/>
    </location>
</feature>
<keyword evidence="5" id="KW-0813">Transport</keyword>
<evidence type="ECO:0000256" key="7">
    <source>
        <dbReference type="ARBA" id="ARBA00022692"/>
    </source>
</evidence>
<dbReference type="InterPro" id="IPR051125">
    <property type="entry name" value="ABC-4/HrtB_transporter"/>
</dbReference>
<keyword evidence="7 11" id="KW-0812">Transmembrane</keyword>
<evidence type="ECO:0000313" key="14">
    <source>
        <dbReference type="Proteomes" id="UP000371977"/>
    </source>
</evidence>
<evidence type="ECO:0000256" key="10">
    <source>
        <dbReference type="ARBA" id="ARBA00024973"/>
    </source>
</evidence>
<evidence type="ECO:0000256" key="4">
    <source>
        <dbReference type="ARBA" id="ARBA00016962"/>
    </source>
</evidence>
<dbReference type="AlphaFoldDB" id="A0A6C2C2U0"/>
<name>A0A6C2C2U0_9LACO</name>
<dbReference type="PANTHER" id="PTHR43738">
    <property type="entry name" value="ABC TRANSPORTER, MEMBRANE PROTEIN"/>
    <property type="match status" value="1"/>
</dbReference>
<keyword evidence="8 11" id="KW-1133">Transmembrane helix</keyword>
<comment type="similarity">
    <text evidence="2">Belongs to the ABC-4 integral membrane protein family. HrtB subfamily.</text>
</comment>
<evidence type="ECO:0000256" key="11">
    <source>
        <dbReference type="SAM" id="Phobius"/>
    </source>
</evidence>
<reference evidence="13 14" key="1">
    <citation type="submission" date="2019-01" db="EMBL/GenBank/DDBJ databases">
        <title>Weissella sp. nov., a novel lactic acid bacterium isolated from animal feces.</title>
        <authorList>
            <person name="Wang L.-T."/>
        </authorList>
    </citation>
    <scope>NUCLEOTIDE SEQUENCE [LARGE SCALE GENOMIC DNA]</scope>
    <source>
        <strain evidence="13 14">8H-2</strain>
    </source>
</reference>
<dbReference type="Pfam" id="PF02687">
    <property type="entry name" value="FtsX"/>
    <property type="match status" value="1"/>
</dbReference>
<dbReference type="OrthoDB" id="9808936at2"/>
<comment type="subcellular location">
    <subcellularLocation>
        <location evidence="1">Cell membrane</location>
        <topology evidence="1">Multi-pass membrane protein</topology>
    </subcellularLocation>
</comment>
<keyword evidence="6" id="KW-1003">Cell membrane</keyword>
<feature type="transmembrane region" description="Helical" evidence="11">
    <location>
        <begin position="15"/>
        <end position="39"/>
    </location>
</feature>
<keyword evidence="9 11" id="KW-0472">Membrane</keyword>
<evidence type="ECO:0000256" key="6">
    <source>
        <dbReference type="ARBA" id="ARBA00022475"/>
    </source>
</evidence>
<feature type="domain" description="ABC3 transporter permease C-terminal" evidence="12">
    <location>
        <begin position="228"/>
        <end position="338"/>
    </location>
</feature>
<comment type="function">
    <text evidence="10">Part of the ABC transporter complex hrt involved in hemin import. Responsible for the translocation of the substrate across the membrane.</text>
</comment>
<dbReference type="InterPro" id="IPR003838">
    <property type="entry name" value="ABC3_permease_C"/>
</dbReference>
<gene>
    <name evidence="13" type="ORF">ESZ50_09200</name>
</gene>
<organism evidence="13 14">
    <name type="scientific">Weissella muntiaci</name>
    <dbReference type="NCBI Taxonomy" id="2508881"/>
    <lineage>
        <taxon>Bacteria</taxon>
        <taxon>Bacillati</taxon>
        <taxon>Bacillota</taxon>
        <taxon>Bacilli</taxon>
        <taxon>Lactobacillales</taxon>
        <taxon>Lactobacillaceae</taxon>
        <taxon>Weissella</taxon>
    </lineage>
</organism>
<keyword evidence="14" id="KW-1185">Reference proteome</keyword>
<feature type="transmembrane region" description="Helical" evidence="11">
    <location>
        <begin position="309"/>
        <end position="331"/>
    </location>
</feature>
<evidence type="ECO:0000256" key="8">
    <source>
        <dbReference type="ARBA" id="ARBA00022989"/>
    </source>
</evidence>
<protein>
    <recommendedName>
        <fullName evidence="4">Putative hemin transport system permease protein HrtB</fullName>
    </recommendedName>
</protein>
<evidence type="ECO:0000256" key="5">
    <source>
        <dbReference type="ARBA" id="ARBA00022448"/>
    </source>
</evidence>
<comment type="subunit">
    <text evidence="3">The complex is composed of two ATP-binding proteins (HrtA), two transmembrane proteins (HrtB) and a solute-binding protein.</text>
</comment>
<evidence type="ECO:0000256" key="1">
    <source>
        <dbReference type="ARBA" id="ARBA00004651"/>
    </source>
</evidence>
<evidence type="ECO:0000256" key="2">
    <source>
        <dbReference type="ARBA" id="ARBA00008697"/>
    </source>
</evidence>
<sequence>MYLAVKELLFSKWKYSLIIGFITLIAFLIYFLSGLAFGLANNNRSAVDNWQAQQVYLTKYSNKNLLLSQISPAQVTTPADSVPLKVNNAVTEINKEKVDSTIFSIDSDSFIKPELSTGRFIDKSGEVVVDRSIDPENIHVGQKLKLNGHQEQLKVVGITDDNRYNTLPVIYVDNSDYYAIFGSRNINGFITQKAGAVKTDSELERISTNTLINNIPGYSAQVQTFTLMIASLFIIVGFIIAIFMYILTLEKLSIYGTMRAQGISTRRIVSSLLWQALIIGLTGVGIALLANWITMLFLPATVPFGANPWLILIFSLGLIGAIILGTIFSIIKVVKIDPLEAVGGN</sequence>
<evidence type="ECO:0000256" key="3">
    <source>
        <dbReference type="ARBA" id="ARBA00011131"/>
    </source>
</evidence>
<evidence type="ECO:0000259" key="12">
    <source>
        <dbReference type="Pfam" id="PF02687"/>
    </source>
</evidence>
<accession>A0A6C2C2U0</accession>
<dbReference type="EMBL" id="SDGZ01000023">
    <property type="protein sequence ID" value="TYC48147.1"/>
    <property type="molecule type" value="Genomic_DNA"/>
</dbReference>
<proteinExistence type="inferred from homology"/>
<comment type="caution">
    <text evidence="13">The sequence shown here is derived from an EMBL/GenBank/DDBJ whole genome shotgun (WGS) entry which is preliminary data.</text>
</comment>
<feature type="transmembrane region" description="Helical" evidence="11">
    <location>
        <begin position="268"/>
        <end position="289"/>
    </location>
</feature>
<dbReference type="Proteomes" id="UP000371977">
    <property type="component" value="Unassembled WGS sequence"/>
</dbReference>
<evidence type="ECO:0000256" key="9">
    <source>
        <dbReference type="ARBA" id="ARBA00023136"/>
    </source>
</evidence>
<dbReference type="RefSeq" id="WP_148623284.1">
    <property type="nucleotide sequence ID" value="NZ_SDGZ01000023.1"/>
</dbReference>
<dbReference type="PANTHER" id="PTHR43738:SF1">
    <property type="entry name" value="HEMIN TRANSPORT SYSTEM PERMEASE PROTEIN HRTB-RELATED"/>
    <property type="match status" value="1"/>
</dbReference>
<evidence type="ECO:0000313" key="13">
    <source>
        <dbReference type="EMBL" id="TYC48147.1"/>
    </source>
</evidence>